<organism evidence="2 3">
    <name type="scientific">Candidatus Berkelbacteria bacterium Gr01-1014_85</name>
    <dbReference type="NCBI Taxonomy" id="2017150"/>
    <lineage>
        <taxon>Bacteria</taxon>
        <taxon>Candidatus Berkelbacteria</taxon>
    </lineage>
</organism>
<evidence type="ECO:0000313" key="3">
    <source>
        <dbReference type="Proteomes" id="UP000316253"/>
    </source>
</evidence>
<accession>A0A554JA27</accession>
<evidence type="ECO:0000313" key="2">
    <source>
        <dbReference type="EMBL" id="TSC65197.1"/>
    </source>
</evidence>
<reference evidence="2 3" key="1">
    <citation type="submission" date="2017-08" db="EMBL/GenBank/DDBJ databases">
        <title>Mechanisms for carbon and nitrogen cycling indicate functional differentiation within the Candidate Phyla Radiation.</title>
        <authorList>
            <person name="Danczak R.E."/>
            <person name="Johnston M.D."/>
            <person name="Kenah C."/>
            <person name="Slattery M."/>
            <person name="Wrighton K.C."/>
            <person name="Wilkins M.J."/>
        </authorList>
    </citation>
    <scope>NUCLEOTIDE SEQUENCE [LARGE SCALE GENOMIC DNA]</scope>
    <source>
        <strain evidence="2">Gr01-1014_85</strain>
    </source>
</reference>
<gene>
    <name evidence="2" type="ORF">CEO22_571</name>
</gene>
<keyword evidence="1" id="KW-1133">Transmembrane helix</keyword>
<comment type="caution">
    <text evidence="2">The sequence shown here is derived from an EMBL/GenBank/DDBJ whole genome shotgun (WGS) entry which is preliminary data.</text>
</comment>
<sequence length="131" mass="14603">MTERWRFILALAVVFGLISAVILLARRPRLSPQAGFQLDTSQLSLQSQAYCGRLRLVPTELSRWSLDTADGQQLSLIGREQAQVQLLDRYGSGKSIDNYLVSVKGVMRQLNKKDQTIKLIVVTAVTPINSC</sequence>
<dbReference type="EMBL" id="VMFD01000059">
    <property type="protein sequence ID" value="TSC65197.1"/>
    <property type="molecule type" value="Genomic_DNA"/>
</dbReference>
<keyword evidence="1" id="KW-0472">Membrane</keyword>
<name>A0A554JA27_9BACT</name>
<keyword evidence="1" id="KW-0812">Transmembrane</keyword>
<feature type="transmembrane region" description="Helical" evidence="1">
    <location>
        <begin position="6"/>
        <end position="25"/>
    </location>
</feature>
<dbReference type="Proteomes" id="UP000316253">
    <property type="component" value="Unassembled WGS sequence"/>
</dbReference>
<proteinExistence type="predicted"/>
<protein>
    <submittedName>
        <fullName evidence="2">Uncharacterized protein</fullName>
    </submittedName>
</protein>
<evidence type="ECO:0000256" key="1">
    <source>
        <dbReference type="SAM" id="Phobius"/>
    </source>
</evidence>
<dbReference type="AlphaFoldDB" id="A0A554JA27"/>